<evidence type="ECO:0000256" key="2">
    <source>
        <dbReference type="ARBA" id="ARBA00023002"/>
    </source>
</evidence>
<evidence type="ECO:0000256" key="1">
    <source>
        <dbReference type="ARBA" id="ARBA00007118"/>
    </source>
</evidence>
<protein>
    <submittedName>
        <fullName evidence="4">Nitroreductase</fullName>
    </submittedName>
</protein>
<dbReference type="InterPro" id="IPR000415">
    <property type="entry name" value="Nitroreductase-like"/>
</dbReference>
<keyword evidence="2" id="KW-0560">Oxidoreductase</keyword>
<comment type="similarity">
    <text evidence="1">Belongs to the nitroreductase family.</text>
</comment>
<gene>
    <name evidence="4" type="ORF">ERS852470_02051</name>
</gene>
<proteinExistence type="inferred from homology"/>
<dbReference type="Gene3D" id="3.40.109.30">
    <property type="entry name" value="putative nitroreductase (tm1586), domain 2"/>
    <property type="match status" value="1"/>
</dbReference>
<dbReference type="Pfam" id="PF14512">
    <property type="entry name" value="TM1586_NiRdase"/>
    <property type="match status" value="1"/>
</dbReference>
<dbReference type="EMBL" id="CYZV01000021">
    <property type="protein sequence ID" value="CUO33744.1"/>
    <property type="molecule type" value="Genomic_DNA"/>
</dbReference>
<dbReference type="Gene3D" id="3.40.109.10">
    <property type="entry name" value="NADH Oxidase"/>
    <property type="match status" value="1"/>
</dbReference>
<dbReference type="OrthoDB" id="9814075at2"/>
<evidence type="ECO:0000259" key="3">
    <source>
        <dbReference type="Pfam" id="PF14512"/>
    </source>
</evidence>
<feature type="domain" description="Putative nitroreductase TM1586" evidence="3">
    <location>
        <begin position="2"/>
        <end position="213"/>
    </location>
</feature>
<evidence type="ECO:0000313" key="4">
    <source>
        <dbReference type="EMBL" id="CUO33744.1"/>
    </source>
</evidence>
<organism evidence="4 5">
    <name type="scientific">Clostridium disporicum</name>
    <dbReference type="NCBI Taxonomy" id="84024"/>
    <lineage>
        <taxon>Bacteria</taxon>
        <taxon>Bacillati</taxon>
        <taxon>Bacillota</taxon>
        <taxon>Clostridia</taxon>
        <taxon>Eubacteriales</taxon>
        <taxon>Clostridiaceae</taxon>
        <taxon>Clostridium</taxon>
    </lineage>
</organism>
<dbReference type="Proteomes" id="UP000095558">
    <property type="component" value="Unassembled WGS sequence"/>
</dbReference>
<dbReference type="PANTHER" id="PTHR43673">
    <property type="entry name" value="NAD(P)H NITROREDUCTASE YDGI-RELATED"/>
    <property type="match status" value="1"/>
</dbReference>
<evidence type="ECO:0000313" key="5">
    <source>
        <dbReference type="Proteomes" id="UP000095558"/>
    </source>
</evidence>
<dbReference type="InterPro" id="IPR029478">
    <property type="entry name" value="TM1586_NiRdase"/>
</dbReference>
<dbReference type="PANTHER" id="PTHR43673:SF10">
    <property type="entry name" value="NADH DEHYDROGENASE_NAD(P)H NITROREDUCTASE XCC3605-RELATED"/>
    <property type="match status" value="1"/>
</dbReference>
<sequence length="221" mass="24891">MNIIEAINNRHSVRRYTDKKIDENIKSELLETINECNKEGDLNIQLCTEEPKAFDSFIAHYGKFNNVRNYIAIVGKKGKDFYEKCGYYGEKIVIKATQLGLNTCWVALTFSKANTICEVKDGEKLCCVIALGYGETQGVAHKSKPIEQLCKVNGEMPDWFKKGMEAAALAPTAMNQQKFLISLEGNKVNAKALTAFYSKLDLGIVKYHFEVGAGKENFEYF</sequence>
<dbReference type="RefSeq" id="WP_055276728.1">
    <property type="nucleotide sequence ID" value="NZ_CYYT01000008.1"/>
</dbReference>
<dbReference type="SUPFAM" id="SSF55469">
    <property type="entry name" value="FMN-dependent nitroreductase-like"/>
    <property type="match status" value="1"/>
</dbReference>
<dbReference type="GO" id="GO:0016491">
    <property type="term" value="F:oxidoreductase activity"/>
    <property type="evidence" value="ECO:0007669"/>
    <property type="project" value="UniProtKB-KW"/>
</dbReference>
<reference evidence="4 5" key="1">
    <citation type="submission" date="2015-09" db="EMBL/GenBank/DDBJ databases">
        <authorList>
            <consortium name="Pathogen Informatics"/>
        </authorList>
    </citation>
    <scope>NUCLEOTIDE SEQUENCE [LARGE SCALE GENOMIC DNA]</scope>
    <source>
        <strain evidence="4 5">2789STDY5834855</strain>
    </source>
</reference>
<accession>A0A174B9S8</accession>
<dbReference type="AlphaFoldDB" id="A0A174B9S8"/>
<dbReference type="CDD" id="cd02062">
    <property type="entry name" value="Nitro_FMN_reductase"/>
    <property type="match status" value="1"/>
</dbReference>
<name>A0A174B9S8_9CLOT</name>